<evidence type="ECO:0000313" key="8">
    <source>
        <dbReference type="EMBL" id="KAL0636106.1"/>
    </source>
</evidence>
<evidence type="ECO:0000256" key="4">
    <source>
        <dbReference type="ARBA" id="ARBA00023163"/>
    </source>
</evidence>
<evidence type="ECO:0000256" key="5">
    <source>
        <dbReference type="ARBA" id="ARBA00023242"/>
    </source>
</evidence>
<dbReference type="CDD" id="cd08048">
    <property type="entry name" value="HFD_TAF11"/>
    <property type="match status" value="1"/>
</dbReference>
<feature type="compositionally biased region" description="Polar residues" evidence="6">
    <location>
        <begin position="43"/>
        <end position="53"/>
    </location>
</feature>
<evidence type="ECO:0000256" key="6">
    <source>
        <dbReference type="SAM" id="MobiDB-lite"/>
    </source>
</evidence>
<evidence type="ECO:0000256" key="2">
    <source>
        <dbReference type="ARBA" id="ARBA00009788"/>
    </source>
</evidence>
<keyword evidence="3" id="KW-0805">Transcription regulation</keyword>
<dbReference type="InterPro" id="IPR006809">
    <property type="entry name" value="TAFII28_dom"/>
</dbReference>
<feature type="region of interest" description="Disordered" evidence="6">
    <location>
        <begin position="1"/>
        <end position="131"/>
    </location>
</feature>
<sequence>MSSPPASSPPAPTPAPSNSHKRRISLPPPGPSTSNKKPKLPTRKNSQLQTPGVGSSKHLHPLRQTSFPPEEKGGDDHRFARSPSAMVGRHGDNASMAGGQSGGGGGNDEEEDDGRDDYGTTTVLADGSAGGFAEDDAEKRKLAILLDSFDADQNRRYEAFRRANLNKAAVKKLANQVLSQSVTANVGTVICGFSKVFTGEIIELALQIQRQWGDQGPLLPDHLREAARRYRVEMHGSIGFRGAVGGGCPTASGAGPGAGGDGPNGGVGRLFR</sequence>
<keyword evidence="5" id="KW-0539">Nucleus</keyword>
<feature type="compositionally biased region" description="Basic and acidic residues" evidence="6">
    <location>
        <begin position="69"/>
        <end position="79"/>
    </location>
</feature>
<gene>
    <name evidence="8" type="primary">TAF11</name>
    <name evidence="8" type="ORF">Q9L58_004895</name>
</gene>
<protein>
    <submittedName>
        <fullName evidence="8">Transcription initiation factor TFIID subunit 11</fullName>
    </submittedName>
</protein>
<dbReference type="EMBL" id="JBBBZM010000056">
    <property type="protein sequence ID" value="KAL0636106.1"/>
    <property type="molecule type" value="Genomic_DNA"/>
</dbReference>
<reference evidence="8 9" key="1">
    <citation type="submission" date="2024-02" db="EMBL/GenBank/DDBJ databases">
        <title>Discinaceae phylogenomics.</title>
        <authorList>
            <person name="Dirks A.C."/>
            <person name="James T.Y."/>
        </authorList>
    </citation>
    <scope>NUCLEOTIDE SEQUENCE [LARGE SCALE GENOMIC DNA]</scope>
    <source>
        <strain evidence="8 9">ACD0624</strain>
    </source>
</reference>
<dbReference type="Gene3D" id="1.10.20.10">
    <property type="entry name" value="Histone, subunit A"/>
    <property type="match status" value="1"/>
</dbReference>
<accession>A0ABR3GJN8</accession>
<evidence type="ECO:0000313" key="9">
    <source>
        <dbReference type="Proteomes" id="UP001447188"/>
    </source>
</evidence>
<organism evidence="8 9">
    <name type="scientific">Discina gigas</name>
    <dbReference type="NCBI Taxonomy" id="1032678"/>
    <lineage>
        <taxon>Eukaryota</taxon>
        <taxon>Fungi</taxon>
        <taxon>Dikarya</taxon>
        <taxon>Ascomycota</taxon>
        <taxon>Pezizomycotina</taxon>
        <taxon>Pezizomycetes</taxon>
        <taxon>Pezizales</taxon>
        <taxon>Discinaceae</taxon>
        <taxon>Discina</taxon>
    </lineage>
</organism>
<feature type="region of interest" description="Disordered" evidence="6">
    <location>
        <begin position="252"/>
        <end position="272"/>
    </location>
</feature>
<dbReference type="PANTHER" id="PTHR13218">
    <property type="entry name" value="TRANSCRIPTION INITIATION FACTOR TFIID SUBUNIT 11-RELATED"/>
    <property type="match status" value="1"/>
</dbReference>
<dbReference type="PANTHER" id="PTHR13218:SF8">
    <property type="entry name" value="TRANSCRIPTION INITIATION FACTOR TFIID SUBUNIT 11"/>
    <property type="match status" value="1"/>
</dbReference>
<evidence type="ECO:0000259" key="7">
    <source>
        <dbReference type="Pfam" id="PF04719"/>
    </source>
</evidence>
<comment type="similarity">
    <text evidence="2">Belongs to the TAF11 family.</text>
</comment>
<dbReference type="SUPFAM" id="SSF47113">
    <property type="entry name" value="Histone-fold"/>
    <property type="match status" value="1"/>
</dbReference>
<keyword evidence="4" id="KW-0804">Transcription</keyword>
<evidence type="ECO:0000256" key="3">
    <source>
        <dbReference type="ARBA" id="ARBA00023015"/>
    </source>
</evidence>
<proteinExistence type="inferred from homology"/>
<dbReference type="Proteomes" id="UP001447188">
    <property type="component" value="Unassembled WGS sequence"/>
</dbReference>
<comment type="subcellular location">
    <subcellularLocation>
        <location evidence="1">Nucleus</location>
    </subcellularLocation>
</comment>
<dbReference type="InterPro" id="IPR045127">
    <property type="entry name" value="TAF11-like"/>
</dbReference>
<dbReference type="Pfam" id="PF04719">
    <property type="entry name" value="TAFII28"/>
    <property type="match status" value="1"/>
</dbReference>
<keyword evidence="9" id="KW-1185">Reference proteome</keyword>
<name>A0ABR3GJN8_9PEZI</name>
<evidence type="ECO:0000256" key="1">
    <source>
        <dbReference type="ARBA" id="ARBA00004123"/>
    </source>
</evidence>
<feature type="domain" description="TAFII28-like protein" evidence="7">
    <location>
        <begin position="144"/>
        <end position="229"/>
    </location>
</feature>
<dbReference type="InterPro" id="IPR009072">
    <property type="entry name" value="Histone-fold"/>
</dbReference>
<feature type="compositionally biased region" description="Pro residues" evidence="6">
    <location>
        <begin position="1"/>
        <end position="15"/>
    </location>
</feature>
<comment type="caution">
    <text evidence="8">The sequence shown here is derived from an EMBL/GenBank/DDBJ whole genome shotgun (WGS) entry which is preliminary data.</text>
</comment>